<name>A0ABS9II94_9FLAO</name>
<evidence type="ECO:0000313" key="1">
    <source>
        <dbReference type="EMBL" id="MCF7560150.1"/>
    </source>
</evidence>
<keyword evidence="2" id="KW-1185">Reference proteome</keyword>
<proteinExistence type="predicted"/>
<accession>A0ABS9II94</accession>
<gene>
    <name evidence="1" type="ORF">L3X39_05825</name>
</gene>
<organism evidence="1 2">
    <name type="scientific">Flaviramulus multivorans</name>
    <dbReference type="NCBI Taxonomy" id="1304750"/>
    <lineage>
        <taxon>Bacteria</taxon>
        <taxon>Pseudomonadati</taxon>
        <taxon>Bacteroidota</taxon>
        <taxon>Flavobacteriia</taxon>
        <taxon>Flavobacteriales</taxon>
        <taxon>Flavobacteriaceae</taxon>
        <taxon>Flaviramulus</taxon>
    </lineage>
</organism>
<protein>
    <submittedName>
        <fullName evidence="1">Uncharacterized protein</fullName>
    </submittedName>
</protein>
<dbReference type="RefSeq" id="WP_237230834.1">
    <property type="nucleotide sequence ID" value="NZ_JAKKDV010000002.1"/>
</dbReference>
<dbReference type="Proteomes" id="UP001200022">
    <property type="component" value="Unassembled WGS sequence"/>
</dbReference>
<dbReference type="EMBL" id="JAKKDV010000002">
    <property type="protein sequence ID" value="MCF7560150.1"/>
    <property type="molecule type" value="Genomic_DNA"/>
</dbReference>
<reference evidence="1 2" key="1">
    <citation type="submission" date="2022-01" db="EMBL/GenBank/DDBJ databases">
        <title>Draft genome sequence of Sabulilitoribacter multivorans KCTC 32326.</title>
        <authorList>
            <person name="Oh J.-S."/>
        </authorList>
    </citation>
    <scope>NUCLEOTIDE SEQUENCE [LARGE SCALE GENOMIC DNA]</scope>
    <source>
        <strain evidence="1 2">M-M16</strain>
    </source>
</reference>
<sequence>MKQRTFYPNIWSYSPYAMNLLAQLDYEGRNIKELILKNSEIKECGVSQMDLNIKKITAIDTSGNEHKIVDLQSKTSTPIKGMRSGYFLRTKGIVNLQPNTYTTIRFYLGKNNQFTYSDGEVETSSSGDFLDFDIENGLIIKNNKGTEMKIWFELAPFEFSRYFKPVLEWFKKPKLSKPKLSNCIQ</sequence>
<comment type="caution">
    <text evidence="1">The sequence shown here is derived from an EMBL/GenBank/DDBJ whole genome shotgun (WGS) entry which is preliminary data.</text>
</comment>
<evidence type="ECO:0000313" key="2">
    <source>
        <dbReference type="Proteomes" id="UP001200022"/>
    </source>
</evidence>